<protein>
    <submittedName>
        <fullName evidence="8">Benzoylformate decarboxylase</fullName>
        <ecNumber evidence="8">4.1.1.7</ecNumber>
    </submittedName>
</protein>
<gene>
    <name evidence="8" type="primary">mdlC</name>
    <name evidence="8" type="ORF">BSF38_05630</name>
</gene>
<evidence type="ECO:0000256" key="2">
    <source>
        <dbReference type="ARBA" id="ARBA00023052"/>
    </source>
</evidence>
<dbReference type="AlphaFoldDB" id="A0A1U7CYP5"/>
<dbReference type="EC" id="4.1.1.7" evidence="8"/>
<keyword evidence="9" id="KW-1185">Reference proteome</keyword>
<accession>A0A1U7CYP5</accession>
<dbReference type="GO" id="GO:0000287">
    <property type="term" value="F:magnesium ion binding"/>
    <property type="evidence" value="ECO:0007669"/>
    <property type="project" value="InterPro"/>
</dbReference>
<dbReference type="Pfam" id="PF02775">
    <property type="entry name" value="TPP_enzyme_C"/>
    <property type="match status" value="1"/>
</dbReference>
<dbReference type="GO" id="GO:0030976">
    <property type="term" value="F:thiamine pyrophosphate binding"/>
    <property type="evidence" value="ECO:0007669"/>
    <property type="project" value="InterPro"/>
</dbReference>
<evidence type="ECO:0000256" key="3">
    <source>
        <dbReference type="RuleBase" id="RU362132"/>
    </source>
</evidence>
<proteinExistence type="inferred from homology"/>
<dbReference type="InterPro" id="IPR029035">
    <property type="entry name" value="DHS-like_NAD/FAD-binding_dom"/>
</dbReference>
<name>A0A1U7CYP5_9BACT</name>
<dbReference type="InterPro" id="IPR012000">
    <property type="entry name" value="Thiamin_PyroP_enz_cen_dom"/>
</dbReference>
<dbReference type="PANTHER" id="PTHR18968">
    <property type="entry name" value="THIAMINE PYROPHOSPHATE ENZYMES"/>
    <property type="match status" value="1"/>
</dbReference>
<feature type="region of interest" description="Disordered" evidence="4">
    <location>
        <begin position="326"/>
        <end position="347"/>
    </location>
</feature>
<evidence type="ECO:0000313" key="9">
    <source>
        <dbReference type="Proteomes" id="UP000186309"/>
    </source>
</evidence>
<dbReference type="SUPFAM" id="SSF52518">
    <property type="entry name" value="Thiamin diphosphate-binding fold (THDP-binding)"/>
    <property type="match status" value="2"/>
</dbReference>
<feature type="compositionally biased region" description="Pro residues" evidence="4">
    <location>
        <begin position="331"/>
        <end position="347"/>
    </location>
</feature>
<dbReference type="NCBIfam" id="NF005485">
    <property type="entry name" value="PRK07092.1"/>
    <property type="match status" value="1"/>
</dbReference>
<keyword evidence="2 3" id="KW-0786">Thiamine pyrophosphate</keyword>
<dbReference type="PROSITE" id="PS00187">
    <property type="entry name" value="TPP_ENZYMES"/>
    <property type="match status" value="1"/>
</dbReference>
<dbReference type="InterPro" id="IPR029061">
    <property type="entry name" value="THDP-binding"/>
</dbReference>
<feature type="domain" description="Thiamine pyrophosphate enzyme N-terminal TPP-binding" evidence="7">
    <location>
        <begin position="10"/>
        <end position="104"/>
    </location>
</feature>
<dbReference type="CDD" id="cd02002">
    <property type="entry name" value="TPP_BFDC"/>
    <property type="match status" value="1"/>
</dbReference>
<organism evidence="8 9">
    <name type="scientific">Paludisphaera borealis</name>
    <dbReference type="NCBI Taxonomy" id="1387353"/>
    <lineage>
        <taxon>Bacteria</taxon>
        <taxon>Pseudomonadati</taxon>
        <taxon>Planctomycetota</taxon>
        <taxon>Planctomycetia</taxon>
        <taxon>Isosphaerales</taxon>
        <taxon>Isosphaeraceae</taxon>
        <taxon>Paludisphaera</taxon>
    </lineage>
</organism>
<evidence type="ECO:0000313" key="8">
    <source>
        <dbReference type="EMBL" id="APW64041.1"/>
    </source>
</evidence>
<feature type="domain" description="Thiamine pyrophosphate enzyme central" evidence="5">
    <location>
        <begin position="188"/>
        <end position="319"/>
    </location>
</feature>
<dbReference type="InterPro" id="IPR000399">
    <property type="entry name" value="TPP-bd_CS"/>
</dbReference>
<comment type="similarity">
    <text evidence="1 3">Belongs to the TPP enzyme family.</text>
</comment>
<dbReference type="STRING" id="1387353.BSF38_05630"/>
<dbReference type="CDD" id="cd07035">
    <property type="entry name" value="TPP_PYR_POX_like"/>
    <property type="match status" value="1"/>
</dbReference>
<dbReference type="GO" id="GO:0003984">
    <property type="term" value="F:acetolactate synthase activity"/>
    <property type="evidence" value="ECO:0007669"/>
    <property type="project" value="TreeGrafter"/>
</dbReference>
<dbReference type="SUPFAM" id="SSF52467">
    <property type="entry name" value="DHS-like NAD/FAD-binding domain"/>
    <property type="match status" value="1"/>
</dbReference>
<feature type="domain" description="Thiamine pyrophosphate enzyme TPP-binding" evidence="6">
    <location>
        <begin position="379"/>
        <end position="515"/>
    </location>
</feature>
<dbReference type="RefSeq" id="WP_076350326.1">
    <property type="nucleotide sequence ID" value="NZ_CP019082.1"/>
</dbReference>
<dbReference type="Gene3D" id="3.40.50.970">
    <property type="match status" value="2"/>
</dbReference>
<evidence type="ECO:0000256" key="1">
    <source>
        <dbReference type="ARBA" id="ARBA00007812"/>
    </source>
</evidence>
<dbReference type="GO" id="GO:0050660">
    <property type="term" value="F:flavin adenine dinucleotide binding"/>
    <property type="evidence" value="ECO:0007669"/>
    <property type="project" value="TreeGrafter"/>
</dbReference>
<dbReference type="Proteomes" id="UP000186309">
    <property type="component" value="Chromosome"/>
</dbReference>
<dbReference type="OrthoDB" id="4494979at2"/>
<dbReference type="InterPro" id="IPR012001">
    <property type="entry name" value="Thiamin_PyroP_enz_TPP-bd_dom"/>
</dbReference>
<dbReference type="Pfam" id="PF02776">
    <property type="entry name" value="TPP_enzyme_N"/>
    <property type="match status" value="1"/>
</dbReference>
<dbReference type="KEGG" id="pbor:BSF38_05630"/>
<dbReference type="Pfam" id="PF00205">
    <property type="entry name" value="TPP_enzyme_M"/>
    <property type="match status" value="1"/>
</dbReference>
<keyword evidence="8" id="KW-0456">Lyase</keyword>
<evidence type="ECO:0000259" key="6">
    <source>
        <dbReference type="Pfam" id="PF02775"/>
    </source>
</evidence>
<sequence length="526" mass="56175">MASVTERCYEFYRSVGMTTMFGNPGSTEMPFLQNFPSDLRYVLGLHEASVVNMAVGYALAGDRAALVNVHTAAGMGNAMGAIINAHHCKAPLVVTAGQQLRAMERIEPMLWGRQVEVARPYVKWSYEPHRAVDVPEAIARAYHTALSAPRGPVFVSICMDGLDEDCPAVAPRRVNGSPPPDSATIRLFAKELDASKRIAIVAGEELDDPETWPATIALAERLNAAVFAPPENFRVSFPTDHPLFRGFLPAAIKPVSDALAGFDALLVLGTRMFLYYPYVPGPFMPEGIKVFHVTSDPSEAARAVAGDGAIGCARAAVRMLLETTRAGVPRSSPPAGPAPPRAEPADPTPPAFVYKTLAHVAPSGTVVVDESLSSRSIHQRLIPRNEPLSFFCTGNGILGSALPMAVGVKMSRPDRPVVCLLGDGAAQYSIQGLWTAVKEKLRIVFLVLDNREYAILKSFAEFEETPGIPGLDLGGIDFAGLAAGYGLPCRVAGTDDLAAALRDAFAADGPRMVVVRIDPEIPPLLG</sequence>
<dbReference type="EMBL" id="CP019082">
    <property type="protein sequence ID" value="APW64041.1"/>
    <property type="molecule type" value="Genomic_DNA"/>
</dbReference>
<evidence type="ECO:0000256" key="4">
    <source>
        <dbReference type="SAM" id="MobiDB-lite"/>
    </source>
</evidence>
<evidence type="ECO:0000259" key="7">
    <source>
        <dbReference type="Pfam" id="PF02776"/>
    </source>
</evidence>
<dbReference type="PANTHER" id="PTHR18968:SF133">
    <property type="entry name" value="BENZOYLFORMATE DECARBOXYLASE"/>
    <property type="match status" value="1"/>
</dbReference>
<dbReference type="InterPro" id="IPR045229">
    <property type="entry name" value="TPP_enz"/>
</dbReference>
<dbReference type="GO" id="GO:0019752">
    <property type="term" value="P:carboxylic acid metabolic process"/>
    <property type="evidence" value="ECO:0007669"/>
    <property type="project" value="UniProtKB-ARBA"/>
</dbReference>
<dbReference type="GO" id="GO:0050695">
    <property type="term" value="F:benzoylformate decarboxylase activity"/>
    <property type="evidence" value="ECO:0007669"/>
    <property type="project" value="UniProtKB-EC"/>
</dbReference>
<reference evidence="9" key="1">
    <citation type="submission" date="2016-12" db="EMBL/GenBank/DDBJ databases">
        <title>Comparative genomics of four Isosphaeraceae planctomycetes: a common pool of plasmids and glycoside hydrolase genes.</title>
        <authorList>
            <person name="Ivanova A."/>
        </authorList>
    </citation>
    <scope>NUCLEOTIDE SEQUENCE [LARGE SCALE GENOMIC DNA]</scope>
    <source>
        <strain evidence="9">PX4</strain>
    </source>
</reference>
<dbReference type="InterPro" id="IPR011766">
    <property type="entry name" value="TPP_enzyme_TPP-bd"/>
</dbReference>
<evidence type="ECO:0000259" key="5">
    <source>
        <dbReference type="Pfam" id="PF00205"/>
    </source>
</evidence>
<dbReference type="Gene3D" id="3.40.50.1220">
    <property type="entry name" value="TPP-binding domain"/>
    <property type="match status" value="1"/>
</dbReference>